<evidence type="ECO:0000256" key="8">
    <source>
        <dbReference type="PROSITE-ProRule" id="PRU00176"/>
    </source>
</evidence>
<evidence type="ECO:0000313" key="11">
    <source>
        <dbReference type="EMBL" id="KAF0547878.1"/>
    </source>
</evidence>
<dbReference type="InterPro" id="IPR057596">
    <property type="entry name" value="RDRP_core"/>
</dbReference>
<dbReference type="InterPro" id="IPR058752">
    <property type="entry name" value="RDRP_C_head"/>
</dbReference>
<accession>A0A8H4ESW6</accession>
<keyword evidence="6" id="KW-0943">RNA-mediated gene silencing</keyword>
<dbReference type="PROSITE" id="PS50102">
    <property type="entry name" value="RRM"/>
    <property type="match status" value="1"/>
</dbReference>
<dbReference type="Pfam" id="PF05183">
    <property type="entry name" value="RdRP"/>
    <property type="match status" value="2"/>
</dbReference>
<keyword evidence="5 8" id="KW-0694">RNA-binding</keyword>
<feature type="domain" description="RRM" evidence="10">
    <location>
        <begin position="3"/>
        <end position="87"/>
    </location>
</feature>
<dbReference type="InterPro" id="IPR000504">
    <property type="entry name" value="RRM_dom"/>
</dbReference>
<dbReference type="GO" id="GO:0030422">
    <property type="term" value="P:siRNA processing"/>
    <property type="evidence" value="ECO:0007669"/>
    <property type="project" value="TreeGrafter"/>
</dbReference>
<reference evidence="11 12" key="1">
    <citation type="journal article" date="2019" name="Environ. Microbiol.">
        <title>At the nexus of three kingdoms: the genome of the mycorrhizal fungus Gigaspora margarita provides insights into plant, endobacterial and fungal interactions.</title>
        <authorList>
            <person name="Venice F."/>
            <person name="Ghignone S."/>
            <person name="Salvioli di Fossalunga A."/>
            <person name="Amselem J."/>
            <person name="Novero M."/>
            <person name="Xianan X."/>
            <person name="Sedzielewska Toro K."/>
            <person name="Morin E."/>
            <person name="Lipzen A."/>
            <person name="Grigoriev I.V."/>
            <person name="Henrissat B."/>
            <person name="Martin F.M."/>
            <person name="Bonfante P."/>
        </authorList>
    </citation>
    <scope>NUCLEOTIDE SEQUENCE [LARGE SCALE GENOMIC DNA]</scope>
    <source>
        <strain evidence="11 12">BEG34</strain>
    </source>
</reference>
<evidence type="ECO:0000256" key="2">
    <source>
        <dbReference type="ARBA" id="ARBA00022484"/>
    </source>
</evidence>
<dbReference type="EC" id="2.7.7.48" evidence="9"/>
<dbReference type="EMBL" id="WTPW01000103">
    <property type="protein sequence ID" value="KAF0547878.1"/>
    <property type="molecule type" value="Genomic_DNA"/>
</dbReference>
<dbReference type="Pfam" id="PF26253">
    <property type="entry name" value="RdRP_head"/>
    <property type="match status" value="1"/>
</dbReference>
<dbReference type="Proteomes" id="UP000439903">
    <property type="component" value="Unassembled WGS sequence"/>
</dbReference>
<dbReference type="GO" id="GO:0003723">
    <property type="term" value="F:RNA binding"/>
    <property type="evidence" value="ECO:0007669"/>
    <property type="project" value="UniProtKB-UniRule"/>
</dbReference>
<dbReference type="PANTHER" id="PTHR23079:SF55">
    <property type="entry name" value="RNA-DIRECTED RNA POLYMERASE"/>
    <property type="match status" value="1"/>
</dbReference>
<evidence type="ECO:0000256" key="9">
    <source>
        <dbReference type="RuleBase" id="RU363098"/>
    </source>
</evidence>
<dbReference type="InterPro" id="IPR012677">
    <property type="entry name" value="Nucleotide-bd_a/b_plait_sf"/>
</dbReference>
<keyword evidence="4 9" id="KW-0548">Nucleotidyltransferase</keyword>
<evidence type="ECO:0000256" key="5">
    <source>
        <dbReference type="ARBA" id="ARBA00022884"/>
    </source>
</evidence>
<organism evidence="11 12">
    <name type="scientific">Gigaspora margarita</name>
    <dbReference type="NCBI Taxonomy" id="4874"/>
    <lineage>
        <taxon>Eukaryota</taxon>
        <taxon>Fungi</taxon>
        <taxon>Fungi incertae sedis</taxon>
        <taxon>Mucoromycota</taxon>
        <taxon>Glomeromycotina</taxon>
        <taxon>Glomeromycetes</taxon>
        <taxon>Diversisporales</taxon>
        <taxon>Gigasporaceae</taxon>
        <taxon>Gigaspora</taxon>
    </lineage>
</organism>
<dbReference type="SUPFAM" id="SSF54928">
    <property type="entry name" value="RNA-binding domain, RBD"/>
    <property type="match status" value="1"/>
</dbReference>
<evidence type="ECO:0000313" key="12">
    <source>
        <dbReference type="Proteomes" id="UP000439903"/>
    </source>
</evidence>
<comment type="caution">
    <text evidence="11">The sequence shown here is derived from an EMBL/GenBank/DDBJ whole genome shotgun (WGS) entry which is preliminary data.</text>
</comment>
<dbReference type="GO" id="GO:0003968">
    <property type="term" value="F:RNA-directed RNA polymerase activity"/>
    <property type="evidence" value="ECO:0007669"/>
    <property type="project" value="UniProtKB-KW"/>
</dbReference>
<evidence type="ECO:0000256" key="7">
    <source>
        <dbReference type="ARBA" id="ARBA00048744"/>
    </source>
</evidence>
<evidence type="ECO:0000256" key="3">
    <source>
        <dbReference type="ARBA" id="ARBA00022679"/>
    </source>
</evidence>
<evidence type="ECO:0000259" key="10">
    <source>
        <dbReference type="PROSITE" id="PS50102"/>
    </source>
</evidence>
<comment type="similarity">
    <text evidence="1 9">Belongs to the RdRP family.</text>
</comment>
<gene>
    <name evidence="11" type="ORF">F8M41_000352</name>
</gene>
<evidence type="ECO:0000256" key="4">
    <source>
        <dbReference type="ARBA" id="ARBA00022695"/>
    </source>
</evidence>
<keyword evidence="12" id="KW-1185">Reference proteome</keyword>
<sequence length="1195" mass="137476">MPKEIFVGNIKFEANANNVVDVLEQHIKGKVIRCELAGKKNANPLHINGGYAFVTLDDDDAVDLLSRGDYNAPFCMTRSLNISEAKNKGKRKKHYMEPLTNDNGNEPIFQLSSIELGNWAGQLPIVNYKRHGKKPLPTQRWTFLWDWTYPSYYVKPTVCISKESDAILIDGFTLPSDLKNGKRIKIPIRSLIESNHGILLDVKDCDNGFISLYISLKCSPILLRKTNKFNQSSKNTRLMYCITEEEEWVRTTDWTGCVNAFGKFLVYRLTFTENLEAIRRSLNHMSIPGIPTRIPKCLVSCEEIPKDAESYLKGIFDLLPFSICFKLESLISYGIITIHEIMEYKIGDKLIDLIYDEKETIAWHALNQMTIQRWDPADDRYNRRPVEIFQIALKNFRGEYDEWHPANPNIKLKDNNRCVWINYATVTPVKIYFNGPEYESSNRILRRYSEYADRFIRVTFKEENLDRLFNEQDTDLYDLRIKKILKNGFMVAGRQYEFLAFSSSQLRECSCWFVSPDKDFNANSIRESMGDFSAIKAPALYAARMGQCFTSTISTLELEVGQIKKIPDIKRNGFEFSDGCGNISPDLANLAAKHYWGTQHDDEIPSVFQFRFGGYKGVVSVNPVLEGNVICIRPSQIKFEAPISTNLEIVKAVKNPLPAHLNRQIITLLSSLGVKDDIFIKLQNNARADIDSIIRDPQKAREIVKRSLGTRECTHVTRTILSMIEALMEDDDEPYLKGLLECKRIFALKSLRYKARIPVPQGYLLFGILDETGILEPDQIYIQTSTIISENTFNTVNSKIQRKHKVWTGPAVIARNPSLHPGDIRVVRAVDVPKLNHLKNCVVFSQKGEKPLPNCLSGGDLGMSLYISSLGFFFLNISLSLYFLFLDGDEFFVCFDERIFPETESEPMDYSPPKRKTIEDRALEISDIRDFFIDFMKNDRVGRIGSLHLALADFYTEGVYHPKCLKLAELHSMAVDFNKTGVPVTEPLPILDEYPDFMENKKKKEYVSQKILGKLYKNINIDNPRDDQLLNYKFGNISPKKEFLAQGYENYLEEAEISRDTYNSEIRNLMKKFRVKTEPEIITSNLLNCRRIDGRKTQDIRESISGTISFITHKYRKHFLVGLSDNINQYADDDTYNVNIPVTNETKAKASAWYYVTYDDDQYLDTSDDKRLLSFAWTVADILLNIREENMLYVL</sequence>
<dbReference type="AlphaFoldDB" id="A0A8H4ESW6"/>
<comment type="catalytic activity">
    <reaction evidence="7 9">
        <text>RNA(n) + a ribonucleoside 5'-triphosphate = RNA(n+1) + diphosphate</text>
        <dbReference type="Rhea" id="RHEA:21248"/>
        <dbReference type="Rhea" id="RHEA-COMP:14527"/>
        <dbReference type="Rhea" id="RHEA-COMP:17342"/>
        <dbReference type="ChEBI" id="CHEBI:33019"/>
        <dbReference type="ChEBI" id="CHEBI:61557"/>
        <dbReference type="ChEBI" id="CHEBI:140395"/>
        <dbReference type="EC" id="2.7.7.48"/>
    </reaction>
</comment>
<evidence type="ECO:0000256" key="6">
    <source>
        <dbReference type="ARBA" id="ARBA00023158"/>
    </source>
</evidence>
<evidence type="ECO:0000256" key="1">
    <source>
        <dbReference type="ARBA" id="ARBA00005762"/>
    </source>
</evidence>
<dbReference type="PANTHER" id="PTHR23079">
    <property type="entry name" value="RNA-DEPENDENT RNA POLYMERASE"/>
    <property type="match status" value="1"/>
</dbReference>
<keyword evidence="2 9" id="KW-0696">RNA-directed RNA polymerase</keyword>
<keyword evidence="3 9" id="KW-0808">Transferase</keyword>
<dbReference type="InterPro" id="IPR007855">
    <property type="entry name" value="RDRP"/>
</dbReference>
<protein>
    <recommendedName>
        <fullName evidence="9">RNA-dependent RNA polymerase</fullName>
        <ecNumber evidence="9">2.7.7.48</ecNumber>
    </recommendedName>
</protein>
<name>A0A8H4ESW6_GIGMA</name>
<dbReference type="Gene3D" id="3.30.70.330">
    <property type="match status" value="1"/>
</dbReference>
<dbReference type="InterPro" id="IPR035979">
    <property type="entry name" value="RBD_domain_sf"/>
</dbReference>
<dbReference type="GO" id="GO:0031380">
    <property type="term" value="C:nuclear RNA-directed RNA polymerase complex"/>
    <property type="evidence" value="ECO:0007669"/>
    <property type="project" value="TreeGrafter"/>
</dbReference>
<dbReference type="OrthoDB" id="6513042at2759"/>
<proteinExistence type="inferred from homology"/>